<feature type="region of interest" description="Disordered" evidence="1">
    <location>
        <begin position="83"/>
        <end position="127"/>
    </location>
</feature>
<dbReference type="STRING" id="370979.SAMN05443663_11448"/>
<gene>
    <name evidence="2" type="ORF">SAMN05443663_11448</name>
</gene>
<dbReference type="EMBL" id="FQWC01000014">
    <property type="protein sequence ID" value="SHH88182.1"/>
    <property type="molecule type" value="Genomic_DNA"/>
</dbReference>
<dbReference type="Proteomes" id="UP000184071">
    <property type="component" value="Unassembled WGS sequence"/>
</dbReference>
<name>A0A1M5WL64_9FLAO</name>
<sequence length="158" mass="17326">MFPPLPQETDGVTITNQPSLASNSGDYNVVKWNPNMGLETTSGNILSPATLLDHEGDHAGKYAAEGKVNMNLRLGKEDANYDNKEEKRVITGSEQRTARANGEVASPEVTRNNHQGLPVITNSPTSTKVNASKTVQFNQKMANQGIFYTPSFEKYKKK</sequence>
<keyword evidence="3" id="KW-1185">Reference proteome</keyword>
<organism evidence="2 3">
    <name type="scientific">Flavobacterium defluvii</name>
    <dbReference type="NCBI Taxonomy" id="370979"/>
    <lineage>
        <taxon>Bacteria</taxon>
        <taxon>Pseudomonadati</taxon>
        <taxon>Bacteroidota</taxon>
        <taxon>Flavobacteriia</taxon>
        <taxon>Flavobacteriales</taxon>
        <taxon>Flavobacteriaceae</taxon>
        <taxon>Flavobacterium</taxon>
    </lineage>
</organism>
<proteinExistence type="predicted"/>
<evidence type="ECO:0000313" key="2">
    <source>
        <dbReference type="EMBL" id="SHH88182.1"/>
    </source>
</evidence>
<protein>
    <submittedName>
        <fullName evidence="2">Uncharacterized protein</fullName>
    </submittedName>
</protein>
<dbReference type="AlphaFoldDB" id="A0A1M5WL64"/>
<accession>A0A1M5WL64</accession>
<feature type="region of interest" description="Disordered" evidence="1">
    <location>
        <begin position="1"/>
        <end position="25"/>
    </location>
</feature>
<feature type="compositionally biased region" description="Polar residues" evidence="1">
    <location>
        <begin position="109"/>
        <end position="127"/>
    </location>
</feature>
<evidence type="ECO:0000256" key="1">
    <source>
        <dbReference type="SAM" id="MobiDB-lite"/>
    </source>
</evidence>
<reference evidence="3" key="1">
    <citation type="submission" date="2016-11" db="EMBL/GenBank/DDBJ databases">
        <authorList>
            <person name="Varghese N."/>
            <person name="Submissions S."/>
        </authorList>
    </citation>
    <scope>NUCLEOTIDE SEQUENCE [LARGE SCALE GENOMIC DNA]</scope>
    <source>
        <strain evidence="3">DSM 17963</strain>
    </source>
</reference>
<evidence type="ECO:0000313" key="3">
    <source>
        <dbReference type="Proteomes" id="UP000184071"/>
    </source>
</evidence>
<feature type="compositionally biased region" description="Polar residues" evidence="1">
    <location>
        <begin position="10"/>
        <end position="25"/>
    </location>
</feature>